<dbReference type="Proteomes" id="UP001153069">
    <property type="component" value="Unassembled WGS sequence"/>
</dbReference>
<dbReference type="SUPFAM" id="SSF53335">
    <property type="entry name" value="S-adenosyl-L-methionine-dependent methyltransferases"/>
    <property type="match status" value="1"/>
</dbReference>
<dbReference type="PANTHER" id="PTHR11558">
    <property type="entry name" value="SPERMIDINE/SPERMINE SYNTHASE"/>
    <property type="match status" value="1"/>
</dbReference>
<dbReference type="InterPro" id="IPR001045">
    <property type="entry name" value="Spermi_synthase"/>
</dbReference>
<dbReference type="GO" id="GO:0016740">
    <property type="term" value="F:transferase activity"/>
    <property type="evidence" value="ECO:0007669"/>
    <property type="project" value="UniProtKB-UniRule"/>
</dbReference>
<evidence type="ECO:0000313" key="6">
    <source>
        <dbReference type="EMBL" id="CAB9496572.1"/>
    </source>
</evidence>
<feature type="region of interest" description="Disordered" evidence="4">
    <location>
        <begin position="120"/>
        <end position="145"/>
    </location>
</feature>
<protein>
    <submittedName>
        <fullName evidence="6">Polyamine aminopropyltransferase</fullName>
    </submittedName>
</protein>
<gene>
    <name evidence="6" type="ORF">SEMRO_6_G005430.1</name>
</gene>
<name>A0A9N8H1Q7_9STRA</name>
<evidence type="ECO:0000259" key="5">
    <source>
        <dbReference type="PROSITE" id="PS51006"/>
    </source>
</evidence>
<comment type="similarity">
    <text evidence="1">Belongs to the spermidine/spermine synthase family.</text>
</comment>
<dbReference type="InterPro" id="IPR029063">
    <property type="entry name" value="SAM-dependent_MTases_sf"/>
</dbReference>
<proteinExistence type="inferred from homology"/>
<sequence length="789" mass="88900">MVVTKDKEMVAKHLRRDQTPMKKLKAEARQPYQVSLSIWFAAVLLLASTAISFHVGAHARQRILQQTSGQSVPKWLSPLILTATETTTTSTTIATAEVPSWVRCDNKSDKDDPLCVVHQEAGANVDDSDSDEDEEEEEDSNGPHDHKFVGQQLLMILDQIQDELVPSLLQHTAAKGWILESHYLQRREDESLVSAIFLFDDAHRIAINTVTSTLDIYSTDDEILLDWIDFLSSPQVSADAEYWTYRPRGAPYDPTVVDAGLTDLYKGMLGNSRYTLKRLVARHESPFQEVAIYDTIDPTLLDYSSYQAATSTTSNSNYYTDHAHMFQPDRQMFLDGVVQSRRRGEKSYHEALVHPPMMMHPNPQRVAIIGAGEGATLREVLKHTSLKQVVMIEIDQQVMDLSRRHLGQWNDCSDLILPKGMVNPTGNCFDDPRAVVYAEDAIRWFMDRYPENDNGTKNSEELFDVIIMDALDPGDNVEFSDLLFDNTDLVDTYYRALSPQGVFQCQMGEQQHMDDCNPMWTRDRHALLFLHNLGKAGFHRLKDYQEPSTRFDGVWSFLLASKATDSSRWYANQAEIDLELQQRAMPTKSGAWPFHYFDGSTMMTYQATSRAVAKIGCLTTPDSPACLRGPGLFKGINAPVSSSESAKWTTTNNGQVVATTDIPAGTLLGLEECVQHTWDIPHNSNNLIDSFASLNDSSSTLWKSWHLLTSRYGMAAPLVGEKAMLLDMGIDVWQRQCFEAETLLESLEPGVLDPMLERFWRIQSCAAKRRIQEDVAAGTNMVFPTQEAE</sequence>
<dbReference type="InterPro" id="IPR030374">
    <property type="entry name" value="PABS"/>
</dbReference>
<evidence type="ECO:0000256" key="4">
    <source>
        <dbReference type="SAM" id="MobiDB-lite"/>
    </source>
</evidence>
<dbReference type="EMBL" id="CAICTM010000006">
    <property type="protein sequence ID" value="CAB9496572.1"/>
    <property type="molecule type" value="Genomic_DNA"/>
</dbReference>
<feature type="active site" description="Proton acceptor" evidence="3">
    <location>
        <position position="469"/>
    </location>
</feature>
<feature type="compositionally biased region" description="Acidic residues" evidence="4">
    <location>
        <begin position="126"/>
        <end position="140"/>
    </location>
</feature>
<dbReference type="AlphaFoldDB" id="A0A9N8H1Q7"/>
<accession>A0A9N8H1Q7</accession>
<dbReference type="Gene3D" id="3.40.50.150">
    <property type="entry name" value="Vaccinia Virus protein VP39"/>
    <property type="match status" value="1"/>
</dbReference>
<dbReference type="PANTHER" id="PTHR11558:SF11">
    <property type="entry name" value="SPERMIDINE SYNTHASE"/>
    <property type="match status" value="1"/>
</dbReference>
<keyword evidence="7" id="KW-1185">Reference proteome</keyword>
<organism evidence="6 7">
    <name type="scientific">Seminavis robusta</name>
    <dbReference type="NCBI Taxonomy" id="568900"/>
    <lineage>
        <taxon>Eukaryota</taxon>
        <taxon>Sar</taxon>
        <taxon>Stramenopiles</taxon>
        <taxon>Ochrophyta</taxon>
        <taxon>Bacillariophyta</taxon>
        <taxon>Bacillariophyceae</taxon>
        <taxon>Bacillariophycidae</taxon>
        <taxon>Naviculales</taxon>
        <taxon>Naviculaceae</taxon>
        <taxon>Seminavis</taxon>
    </lineage>
</organism>
<dbReference type="GO" id="GO:0006596">
    <property type="term" value="P:polyamine biosynthetic process"/>
    <property type="evidence" value="ECO:0007669"/>
    <property type="project" value="UniProtKB-UniRule"/>
</dbReference>
<feature type="domain" description="PABS" evidence="5">
    <location>
        <begin position="263"/>
        <end position="562"/>
    </location>
</feature>
<dbReference type="PROSITE" id="PS51006">
    <property type="entry name" value="PABS_2"/>
    <property type="match status" value="1"/>
</dbReference>
<evidence type="ECO:0000313" key="7">
    <source>
        <dbReference type="Proteomes" id="UP001153069"/>
    </source>
</evidence>
<evidence type="ECO:0000256" key="3">
    <source>
        <dbReference type="PROSITE-ProRule" id="PRU00354"/>
    </source>
</evidence>
<keyword evidence="3" id="KW-0620">Polyamine biosynthesis</keyword>
<evidence type="ECO:0000256" key="2">
    <source>
        <dbReference type="ARBA" id="ARBA00022679"/>
    </source>
</evidence>
<comment type="caution">
    <text evidence="6">The sequence shown here is derived from an EMBL/GenBank/DDBJ whole genome shotgun (WGS) entry which is preliminary data.</text>
</comment>
<dbReference type="Pfam" id="PF01564">
    <property type="entry name" value="Spermine_synth"/>
    <property type="match status" value="1"/>
</dbReference>
<evidence type="ECO:0000256" key="1">
    <source>
        <dbReference type="ARBA" id="ARBA00007867"/>
    </source>
</evidence>
<keyword evidence="2 3" id="KW-0808">Transferase</keyword>
<reference evidence="6" key="1">
    <citation type="submission" date="2020-06" db="EMBL/GenBank/DDBJ databases">
        <authorList>
            <consortium name="Plant Systems Biology data submission"/>
        </authorList>
    </citation>
    <scope>NUCLEOTIDE SEQUENCE</scope>
    <source>
        <strain evidence="6">D6</strain>
    </source>
</reference>
<dbReference type="OrthoDB" id="38125at2759"/>
<dbReference type="HAMAP" id="MF_00198">
    <property type="entry name" value="Spermidine_synth"/>
    <property type="match status" value="1"/>
</dbReference>